<comment type="catalytic activity">
    <reaction evidence="16">
        <text>N(4)-(alpha-D-Man-(1-&gt;2)-alpha-D-Man-(1-&gt;2)-alpha-D-Man-(1-&gt;3)-[alpha-D-Man-(1-&gt;3)-[alpha-D-Man-(1-&gt;2)-alpha-D-Man-(1-&gt;6)]-alpha-D-Man-(1-&gt;6)]-beta-D-Man-(1-&gt;4)-beta-D-GlcNAc-(1-&gt;4)-beta-D-GlcNAc)-L-asparaginyl-[protein] (N-glucan mannose isomer 8A1,2,3B1,3) + 3 H2O = N(4)-(alpha-D-Man-(1-&gt;3)-[alpha-D-Man-(1-&gt;3)-[alpha-D-Man-(1-&gt;6)]-alpha-D-Man-(1-&gt;6)]-beta-D-Man-(1-&gt;4)-beta-D-GlcNAc-(1-&gt;4)-beta-D-GlcNAc)-L-asparaginyl-[protein] (N-glucan mannose isomer 5A1,2) + 3 beta-D-mannose</text>
        <dbReference type="Rhea" id="RHEA:56028"/>
        <dbReference type="Rhea" id="RHEA-COMP:14358"/>
        <dbReference type="Rhea" id="RHEA-COMP:14367"/>
        <dbReference type="ChEBI" id="CHEBI:15377"/>
        <dbReference type="ChEBI" id="CHEBI:28563"/>
        <dbReference type="ChEBI" id="CHEBI:59087"/>
        <dbReference type="ChEBI" id="CHEBI:60628"/>
        <dbReference type="EC" id="3.2.1.113"/>
    </reaction>
</comment>
<comment type="cofactor">
    <cofactor evidence="1 19">
        <name>Ca(2+)</name>
        <dbReference type="ChEBI" id="CHEBI:29108"/>
    </cofactor>
</comment>
<evidence type="ECO:0000256" key="14">
    <source>
        <dbReference type="ARBA" id="ARBA00023180"/>
    </source>
</evidence>
<evidence type="ECO:0000256" key="7">
    <source>
        <dbReference type="ARBA" id="ARBA00022801"/>
    </source>
</evidence>
<keyword evidence="15 21" id="KW-0326">Glycosidase</keyword>
<reference evidence="24" key="2">
    <citation type="submission" date="2019-11" db="UniProtKB">
        <authorList>
            <consortium name="WormBaseParasite"/>
        </authorList>
    </citation>
    <scope>IDENTIFICATION</scope>
    <source>
        <strain evidence="24">Puerto Rican</strain>
    </source>
</reference>
<feature type="transmembrane region" description="Helical" evidence="22">
    <location>
        <begin position="12"/>
        <end position="35"/>
    </location>
</feature>
<evidence type="ECO:0000256" key="1">
    <source>
        <dbReference type="ARBA" id="ARBA00001913"/>
    </source>
</evidence>
<evidence type="ECO:0000256" key="8">
    <source>
        <dbReference type="ARBA" id="ARBA00022837"/>
    </source>
</evidence>
<dbReference type="GO" id="GO:0006491">
    <property type="term" value="P:N-glycan processing"/>
    <property type="evidence" value="ECO:0007669"/>
    <property type="project" value="UniProtKB-ARBA"/>
</dbReference>
<feature type="disulfide bond" evidence="20">
    <location>
        <begin position="412"/>
        <end position="440"/>
    </location>
</feature>
<evidence type="ECO:0000313" key="24">
    <source>
        <dbReference type="WBParaSite" id="Smp_340310.1"/>
    </source>
</evidence>
<keyword evidence="6 19" id="KW-0479">Metal-binding</keyword>
<dbReference type="WBParaSite" id="Smp_340310.1">
    <property type="protein sequence ID" value="Smp_340310.1"/>
    <property type="gene ID" value="Smp_340310"/>
</dbReference>
<keyword evidence="14" id="KW-0325">Glycoprotein</keyword>
<evidence type="ECO:0000256" key="3">
    <source>
        <dbReference type="ARBA" id="ARBA00004922"/>
    </source>
</evidence>
<evidence type="ECO:0000256" key="5">
    <source>
        <dbReference type="ARBA" id="ARBA00022692"/>
    </source>
</evidence>
<evidence type="ECO:0000256" key="19">
    <source>
        <dbReference type="PIRSR" id="PIRSR601382-2"/>
    </source>
</evidence>
<evidence type="ECO:0000256" key="16">
    <source>
        <dbReference type="ARBA" id="ARBA00047669"/>
    </source>
</evidence>
<dbReference type="PRINTS" id="PR00747">
    <property type="entry name" value="GLYHDRLASE47"/>
</dbReference>
<dbReference type="PANTHER" id="PTHR11742:SF6">
    <property type="entry name" value="MANNOSYL-OLIGOSACCHARIDE ALPHA-1,2-MANNOSIDASE IA-RELATED"/>
    <property type="match status" value="1"/>
</dbReference>
<evidence type="ECO:0000256" key="13">
    <source>
        <dbReference type="ARBA" id="ARBA00023157"/>
    </source>
</evidence>
<dbReference type="InterPro" id="IPR050749">
    <property type="entry name" value="Glycosyl_Hydrolase_47"/>
</dbReference>
<dbReference type="InParanoid" id="A0A5K4FDY5"/>
<dbReference type="FunFam" id="1.50.10.10:FF:000017">
    <property type="entry name" value="alpha-1,2-Mannosidase"/>
    <property type="match status" value="1"/>
</dbReference>
<evidence type="ECO:0000256" key="9">
    <source>
        <dbReference type="ARBA" id="ARBA00022968"/>
    </source>
</evidence>
<keyword evidence="23" id="KW-1185">Reference proteome</keyword>
<accession>A0A5K4FDY5</accession>
<feature type="active site" evidence="18">
    <location>
        <position position="347"/>
    </location>
</feature>
<evidence type="ECO:0000256" key="12">
    <source>
        <dbReference type="ARBA" id="ARBA00023136"/>
    </source>
</evidence>
<dbReference type="EC" id="3.2.1.-" evidence="21"/>
<keyword evidence="11" id="KW-0333">Golgi apparatus</keyword>
<dbReference type="FunCoup" id="A0A5K4FDY5">
    <property type="interactions" value="1685"/>
</dbReference>
<evidence type="ECO:0000256" key="20">
    <source>
        <dbReference type="PIRSR" id="PIRSR601382-3"/>
    </source>
</evidence>
<dbReference type="Proteomes" id="UP000008854">
    <property type="component" value="Unassembled WGS sequence"/>
</dbReference>
<dbReference type="GO" id="GO:0005975">
    <property type="term" value="P:carbohydrate metabolic process"/>
    <property type="evidence" value="ECO:0007669"/>
    <property type="project" value="InterPro"/>
</dbReference>
<dbReference type="InterPro" id="IPR001382">
    <property type="entry name" value="Glyco_hydro_47"/>
</dbReference>
<evidence type="ECO:0000256" key="22">
    <source>
        <dbReference type="SAM" id="Phobius"/>
    </source>
</evidence>
<comment type="pathway">
    <text evidence="3">Protein modification; protein glycosylation.</text>
</comment>
<evidence type="ECO:0000256" key="11">
    <source>
        <dbReference type="ARBA" id="ARBA00023034"/>
    </source>
</evidence>
<dbReference type="Pfam" id="PF01532">
    <property type="entry name" value="Glyco_hydro_47"/>
    <property type="match status" value="1"/>
</dbReference>
<dbReference type="InterPro" id="IPR012341">
    <property type="entry name" value="6hp_glycosidase-like_sf"/>
</dbReference>
<keyword evidence="13 20" id="KW-1015">Disulfide bond</keyword>
<feature type="active site" evidence="18">
    <location>
        <position position="479"/>
    </location>
</feature>
<comment type="subcellular location">
    <subcellularLocation>
        <location evidence="2">Golgi apparatus membrane</location>
        <topology evidence="2">Single-pass type II membrane protein</topology>
    </subcellularLocation>
</comment>
<dbReference type="InterPro" id="IPR036026">
    <property type="entry name" value="Seven-hairpin_glycosidases"/>
</dbReference>
<evidence type="ECO:0000256" key="21">
    <source>
        <dbReference type="RuleBase" id="RU361193"/>
    </source>
</evidence>
<comment type="similarity">
    <text evidence="4 21">Belongs to the glycosyl hydrolase 47 family.</text>
</comment>
<keyword evidence="8 19" id="KW-0106">Calcium</keyword>
<feature type="active site" description="Proton donor" evidence="18">
    <location>
        <position position="214"/>
    </location>
</feature>
<proteinExistence type="inferred from homology"/>
<keyword evidence="5 22" id="KW-0812">Transmembrane</keyword>
<evidence type="ECO:0000256" key="17">
    <source>
        <dbReference type="ARBA" id="ARBA00048605"/>
    </source>
</evidence>
<dbReference type="STRING" id="6183.A0A5K4FDY5"/>
<dbReference type="AlphaFoldDB" id="A0A5K4FDY5"/>
<dbReference type="GO" id="GO:0000139">
    <property type="term" value="C:Golgi membrane"/>
    <property type="evidence" value="ECO:0007669"/>
    <property type="project" value="UniProtKB-SubCell"/>
</dbReference>
<evidence type="ECO:0000256" key="6">
    <source>
        <dbReference type="ARBA" id="ARBA00022723"/>
    </source>
</evidence>
<sequence>MKLRVRSFRCRRIFHLILVVIIIFVTTSLLNNYLFEEKILKLPSVVPKPQIIGPPPNIPESDQDSRQIQPPAQIPIETDALENATKVLTQTLPISEKLPSIAAFNNGTLISKEEIQGGFPVNETVASIRDKVREMMKFAWNGYATYAWGSNELRPVSKTGHLPFVLGNEPLGASLIDSLDTLYIMNLNKEFNTAVEWIETNLDFNKNTQVSVFEFNIRYIGGLLSAYTFSRKPILLTKAAELAQRLLPAFDTPSGIPMSLINLKTGDKRNFVWANGRCSILSEFGTLHMEFKYLSELTGNPVYSEKVDAIRKILEEVDRPNGLFLNFMNPNTKSWCGNEAGLSALGDSFYEYLLKEWIRTDHKDVKALELYNSSLESFLKVGLFHKSPQHNLLYVGNYKYGAISNSMDHLACFVGGMLSLGASDKNDPWFQRGVEITDTCRRSYDSASTGLGPEIFSFTDQSSAIAITQSHKMYLLRPETVESYFYLWRLTKDPKYRVWAWDVVQAIEKYARTNAGYSGLHDVYSINSTLDDVQQSYFLAETLKYLYLIFSEDTLLPLDRWVFNSEAHPLPIQNKVKLTPG</sequence>
<evidence type="ECO:0000256" key="4">
    <source>
        <dbReference type="ARBA" id="ARBA00007658"/>
    </source>
</evidence>
<dbReference type="GO" id="GO:0004571">
    <property type="term" value="F:mannosyl-oligosaccharide 1,2-alpha-mannosidase activity"/>
    <property type="evidence" value="ECO:0007669"/>
    <property type="project" value="UniProtKB-EC"/>
</dbReference>
<evidence type="ECO:0000256" key="18">
    <source>
        <dbReference type="PIRSR" id="PIRSR601382-1"/>
    </source>
</evidence>
<organism evidence="23 24">
    <name type="scientific">Schistosoma mansoni</name>
    <name type="common">Blood fluke</name>
    <dbReference type="NCBI Taxonomy" id="6183"/>
    <lineage>
        <taxon>Eukaryota</taxon>
        <taxon>Metazoa</taxon>
        <taxon>Spiralia</taxon>
        <taxon>Lophotrochozoa</taxon>
        <taxon>Platyhelminthes</taxon>
        <taxon>Trematoda</taxon>
        <taxon>Digenea</taxon>
        <taxon>Strigeidida</taxon>
        <taxon>Schistosomatoidea</taxon>
        <taxon>Schistosomatidae</taxon>
        <taxon>Schistosoma</taxon>
    </lineage>
</organism>
<dbReference type="Gene3D" id="1.50.10.10">
    <property type="match status" value="1"/>
</dbReference>
<reference evidence="23" key="1">
    <citation type="journal article" date="2012" name="PLoS Negl. Trop. Dis.">
        <title>A systematically improved high quality genome and transcriptome of the human blood fluke Schistosoma mansoni.</title>
        <authorList>
            <person name="Protasio A.V."/>
            <person name="Tsai I.J."/>
            <person name="Babbage A."/>
            <person name="Nichol S."/>
            <person name="Hunt M."/>
            <person name="Aslett M.A."/>
            <person name="De Silva N."/>
            <person name="Velarde G.S."/>
            <person name="Anderson T.J."/>
            <person name="Clark R.C."/>
            <person name="Davidson C."/>
            <person name="Dillon G.P."/>
            <person name="Holroyd N.E."/>
            <person name="LoVerde P.T."/>
            <person name="Lloyd C."/>
            <person name="McQuillan J."/>
            <person name="Oliveira G."/>
            <person name="Otto T.D."/>
            <person name="Parker-Manuel S.J."/>
            <person name="Quail M.A."/>
            <person name="Wilson R.A."/>
            <person name="Zerlotini A."/>
            <person name="Dunne D.W."/>
            <person name="Berriman M."/>
        </authorList>
    </citation>
    <scope>NUCLEOTIDE SEQUENCE [LARGE SCALE GENOMIC DNA]</scope>
    <source>
        <strain evidence="23">Puerto Rican</strain>
    </source>
</reference>
<dbReference type="SUPFAM" id="SSF48225">
    <property type="entry name" value="Seven-hairpin glycosidases"/>
    <property type="match status" value="1"/>
</dbReference>
<feature type="active site" description="Proton donor" evidence="18">
    <location>
        <position position="454"/>
    </location>
</feature>
<keyword evidence="10 22" id="KW-1133">Transmembrane helix</keyword>
<dbReference type="PANTHER" id="PTHR11742">
    <property type="entry name" value="MANNOSYL-OLIGOSACCHARIDE ALPHA-1,2-MANNOSIDASE-RELATED"/>
    <property type="match status" value="1"/>
</dbReference>
<name>A0A5K4FDY5_SCHMA</name>
<dbReference type="GO" id="GO:0005783">
    <property type="term" value="C:endoplasmic reticulum"/>
    <property type="evidence" value="ECO:0007669"/>
    <property type="project" value="TreeGrafter"/>
</dbReference>
<keyword evidence="9" id="KW-0735">Signal-anchor</keyword>
<keyword evidence="12 22" id="KW-0472">Membrane</keyword>
<evidence type="ECO:0000256" key="15">
    <source>
        <dbReference type="ARBA" id="ARBA00023295"/>
    </source>
</evidence>
<feature type="binding site" evidence="19">
    <location>
        <position position="565"/>
    </location>
    <ligand>
        <name>Ca(2+)</name>
        <dbReference type="ChEBI" id="CHEBI:29108"/>
    </ligand>
</feature>
<evidence type="ECO:0000313" key="23">
    <source>
        <dbReference type="Proteomes" id="UP000008854"/>
    </source>
</evidence>
<dbReference type="GO" id="GO:0005509">
    <property type="term" value="F:calcium ion binding"/>
    <property type="evidence" value="ECO:0007669"/>
    <property type="project" value="InterPro"/>
</dbReference>
<evidence type="ECO:0000256" key="10">
    <source>
        <dbReference type="ARBA" id="ARBA00022989"/>
    </source>
</evidence>
<comment type="catalytic activity">
    <reaction evidence="17">
        <text>N(4)-(alpha-D-Man-(1-&gt;2)-alpha-D-Man-(1-&gt;2)-alpha-D-Man-(1-&gt;3)-[alpha-D-Man-(1-&gt;2)-alpha-D-Man-(1-&gt;3)-[alpha-D-Man-(1-&gt;2)-alpha-D-Man-(1-&gt;6)]-alpha-D-Man-(1-&gt;6)]-beta-D-Man-(1-&gt;4)-beta-D-GlcNAc-(1-&gt;4)-beta-D-GlcNAc)-L-asparaginyl-[protein] (N-glucan mannose isomer 9A1,2,3B1,2,3) + 4 H2O = N(4)-(alpha-D-Man-(1-&gt;3)-[alpha-D-Man-(1-&gt;3)-[alpha-D-Man-(1-&gt;6)]-alpha-D-Man-(1-&gt;6)]-beta-D-Man-(1-&gt;4)-beta-D-GlcNAc-(1-&gt;4)-beta-D-GlcNAc)-L-asparaginyl-[protein] (N-glucan mannose isomer 5A1,2) + 4 beta-D-mannose</text>
        <dbReference type="Rhea" id="RHEA:56008"/>
        <dbReference type="Rhea" id="RHEA-COMP:14356"/>
        <dbReference type="Rhea" id="RHEA-COMP:14367"/>
        <dbReference type="ChEBI" id="CHEBI:15377"/>
        <dbReference type="ChEBI" id="CHEBI:28563"/>
        <dbReference type="ChEBI" id="CHEBI:59087"/>
        <dbReference type="ChEBI" id="CHEBI:139493"/>
        <dbReference type="EC" id="3.2.1.113"/>
    </reaction>
</comment>
<protein>
    <recommendedName>
        <fullName evidence="21">alpha-1,2-Mannosidase</fullName>
        <ecNumber evidence="21">3.2.1.-</ecNumber>
    </recommendedName>
</protein>
<keyword evidence="7 21" id="KW-0378">Hydrolase</keyword>
<evidence type="ECO:0000256" key="2">
    <source>
        <dbReference type="ARBA" id="ARBA00004323"/>
    </source>
</evidence>